<keyword evidence="2" id="KW-1185">Reference proteome</keyword>
<accession>A0A4S8KT23</accession>
<dbReference type="AlphaFoldDB" id="A0A4S8KT23"/>
<protein>
    <submittedName>
        <fullName evidence="1">Uncharacterized protein</fullName>
    </submittedName>
</protein>
<gene>
    <name evidence="1" type="ORF">K435DRAFT_811183</name>
</gene>
<organism evidence="1 2">
    <name type="scientific">Dendrothele bispora (strain CBS 962.96)</name>
    <dbReference type="NCBI Taxonomy" id="1314807"/>
    <lineage>
        <taxon>Eukaryota</taxon>
        <taxon>Fungi</taxon>
        <taxon>Dikarya</taxon>
        <taxon>Basidiomycota</taxon>
        <taxon>Agaricomycotina</taxon>
        <taxon>Agaricomycetes</taxon>
        <taxon>Agaricomycetidae</taxon>
        <taxon>Agaricales</taxon>
        <taxon>Agaricales incertae sedis</taxon>
        <taxon>Dendrothele</taxon>
    </lineage>
</organism>
<proteinExistence type="predicted"/>
<name>A0A4S8KT23_DENBC</name>
<evidence type="ECO:0000313" key="1">
    <source>
        <dbReference type="EMBL" id="THU78873.1"/>
    </source>
</evidence>
<dbReference type="EMBL" id="ML180116">
    <property type="protein sequence ID" value="THU78873.1"/>
    <property type="molecule type" value="Genomic_DNA"/>
</dbReference>
<dbReference type="Proteomes" id="UP000297245">
    <property type="component" value="Unassembled WGS sequence"/>
</dbReference>
<reference evidence="1 2" key="1">
    <citation type="journal article" date="2019" name="Nat. Ecol. Evol.">
        <title>Megaphylogeny resolves global patterns of mushroom evolution.</title>
        <authorList>
            <person name="Varga T."/>
            <person name="Krizsan K."/>
            <person name="Foldi C."/>
            <person name="Dima B."/>
            <person name="Sanchez-Garcia M."/>
            <person name="Sanchez-Ramirez S."/>
            <person name="Szollosi G.J."/>
            <person name="Szarkandi J.G."/>
            <person name="Papp V."/>
            <person name="Albert L."/>
            <person name="Andreopoulos W."/>
            <person name="Angelini C."/>
            <person name="Antonin V."/>
            <person name="Barry K.W."/>
            <person name="Bougher N.L."/>
            <person name="Buchanan P."/>
            <person name="Buyck B."/>
            <person name="Bense V."/>
            <person name="Catcheside P."/>
            <person name="Chovatia M."/>
            <person name="Cooper J."/>
            <person name="Damon W."/>
            <person name="Desjardin D."/>
            <person name="Finy P."/>
            <person name="Geml J."/>
            <person name="Haridas S."/>
            <person name="Hughes K."/>
            <person name="Justo A."/>
            <person name="Karasinski D."/>
            <person name="Kautmanova I."/>
            <person name="Kiss B."/>
            <person name="Kocsube S."/>
            <person name="Kotiranta H."/>
            <person name="LaButti K.M."/>
            <person name="Lechner B.E."/>
            <person name="Liimatainen K."/>
            <person name="Lipzen A."/>
            <person name="Lukacs Z."/>
            <person name="Mihaltcheva S."/>
            <person name="Morgado L.N."/>
            <person name="Niskanen T."/>
            <person name="Noordeloos M.E."/>
            <person name="Ohm R.A."/>
            <person name="Ortiz-Santana B."/>
            <person name="Ovrebo C."/>
            <person name="Racz N."/>
            <person name="Riley R."/>
            <person name="Savchenko A."/>
            <person name="Shiryaev A."/>
            <person name="Soop K."/>
            <person name="Spirin V."/>
            <person name="Szebenyi C."/>
            <person name="Tomsovsky M."/>
            <person name="Tulloss R.E."/>
            <person name="Uehling J."/>
            <person name="Grigoriev I.V."/>
            <person name="Vagvolgyi C."/>
            <person name="Papp T."/>
            <person name="Martin F.M."/>
            <person name="Miettinen O."/>
            <person name="Hibbett D.S."/>
            <person name="Nagy L.G."/>
        </authorList>
    </citation>
    <scope>NUCLEOTIDE SEQUENCE [LARGE SCALE GENOMIC DNA]</scope>
    <source>
        <strain evidence="1 2">CBS 962.96</strain>
    </source>
</reference>
<sequence length="226" mass="25963">MASFARLLELPPALHDLTDDCSLNLQRNLAAAWGAAANYLAWCARANTPPETIRNVFQAFTRHITCKECIETRDQRIEQVISQWNEIFSVEMETEIGIGKNVREVEWRIVERVVSRQPGVVLGVMAEKLGKEGTSMKNVWLVEMVGVRKCSKWEVLGWRRMEATWVRGRDEERDGGEAEREKKMYPLEGSLIRGIHVHYSTPIICGMFDEEGKKPHSTWNQNHVQL</sequence>
<evidence type="ECO:0000313" key="2">
    <source>
        <dbReference type="Proteomes" id="UP000297245"/>
    </source>
</evidence>